<organism evidence="1 2">
    <name type="scientific">Smallanthus sonchifolius</name>
    <dbReference type="NCBI Taxonomy" id="185202"/>
    <lineage>
        <taxon>Eukaryota</taxon>
        <taxon>Viridiplantae</taxon>
        <taxon>Streptophyta</taxon>
        <taxon>Embryophyta</taxon>
        <taxon>Tracheophyta</taxon>
        <taxon>Spermatophyta</taxon>
        <taxon>Magnoliopsida</taxon>
        <taxon>eudicotyledons</taxon>
        <taxon>Gunneridae</taxon>
        <taxon>Pentapetalae</taxon>
        <taxon>asterids</taxon>
        <taxon>campanulids</taxon>
        <taxon>Asterales</taxon>
        <taxon>Asteraceae</taxon>
        <taxon>Asteroideae</taxon>
        <taxon>Heliantheae alliance</taxon>
        <taxon>Millerieae</taxon>
        <taxon>Smallanthus</taxon>
    </lineage>
</organism>
<dbReference type="EMBL" id="CM042027">
    <property type="protein sequence ID" value="KAI3803214.1"/>
    <property type="molecule type" value="Genomic_DNA"/>
</dbReference>
<evidence type="ECO:0000313" key="2">
    <source>
        <dbReference type="Proteomes" id="UP001056120"/>
    </source>
</evidence>
<proteinExistence type="predicted"/>
<reference evidence="1 2" key="2">
    <citation type="journal article" date="2022" name="Mol. Ecol. Resour.">
        <title>The genomes of chicory, endive, great burdock and yacon provide insights into Asteraceae paleo-polyploidization history and plant inulin production.</title>
        <authorList>
            <person name="Fan W."/>
            <person name="Wang S."/>
            <person name="Wang H."/>
            <person name="Wang A."/>
            <person name="Jiang F."/>
            <person name="Liu H."/>
            <person name="Zhao H."/>
            <person name="Xu D."/>
            <person name="Zhang Y."/>
        </authorList>
    </citation>
    <scope>NUCLEOTIDE SEQUENCE [LARGE SCALE GENOMIC DNA]</scope>
    <source>
        <strain evidence="2">cv. Yunnan</strain>
        <tissue evidence="1">Leaves</tissue>
    </source>
</reference>
<dbReference type="Proteomes" id="UP001056120">
    <property type="component" value="Linkage Group LG10"/>
</dbReference>
<reference evidence="2" key="1">
    <citation type="journal article" date="2022" name="Mol. Ecol. Resour.">
        <title>The genomes of chicory, endive, great burdock and yacon provide insights into Asteraceae palaeo-polyploidization history and plant inulin production.</title>
        <authorList>
            <person name="Fan W."/>
            <person name="Wang S."/>
            <person name="Wang H."/>
            <person name="Wang A."/>
            <person name="Jiang F."/>
            <person name="Liu H."/>
            <person name="Zhao H."/>
            <person name="Xu D."/>
            <person name="Zhang Y."/>
        </authorList>
    </citation>
    <scope>NUCLEOTIDE SEQUENCE [LARGE SCALE GENOMIC DNA]</scope>
    <source>
        <strain evidence="2">cv. Yunnan</strain>
    </source>
</reference>
<gene>
    <name evidence="1" type="ORF">L1987_31363</name>
</gene>
<evidence type="ECO:0000313" key="1">
    <source>
        <dbReference type="EMBL" id="KAI3803214.1"/>
    </source>
</evidence>
<sequence length="103" mass="11165">MSDCQAVQDVNLNFNHDAGWEVVSKKNKNRAGNGASSKTSGSQIHKPNPWGQSDAQKTGGRGNVRVRPPNNLRATTQAGGRYYENNYNPTSDAVPPPLQSGWN</sequence>
<keyword evidence="2" id="KW-1185">Reference proteome</keyword>
<name>A0ACB9I4R8_9ASTR</name>
<protein>
    <submittedName>
        <fullName evidence="1">Uncharacterized protein</fullName>
    </submittedName>
</protein>
<accession>A0ACB9I4R8</accession>
<comment type="caution">
    <text evidence="1">The sequence shown here is derived from an EMBL/GenBank/DDBJ whole genome shotgun (WGS) entry which is preliminary data.</text>
</comment>